<keyword evidence="2" id="KW-0805">Transcription regulation</keyword>
<dbReference type="InterPro" id="IPR021858">
    <property type="entry name" value="Fun_TF"/>
</dbReference>
<dbReference type="InterPro" id="IPR036864">
    <property type="entry name" value="Zn2-C6_fun-type_DNA-bd_sf"/>
</dbReference>
<dbReference type="SUPFAM" id="SSF57701">
    <property type="entry name" value="Zn2/Cys6 DNA-binding domain"/>
    <property type="match status" value="1"/>
</dbReference>
<dbReference type="AlphaFoldDB" id="A0A0D2DDY6"/>
<dbReference type="PROSITE" id="PS50048">
    <property type="entry name" value="ZN2_CY6_FUNGAL_2"/>
    <property type="match status" value="1"/>
</dbReference>
<dbReference type="GO" id="GO:0045944">
    <property type="term" value="P:positive regulation of transcription by RNA polymerase II"/>
    <property type="evidence" value="ECO:0007669"/>
    <property type="project" value="TreeGrafter"/>
</dbReference>
<dbReference type="VEuPathDB" id="FungiDB:PV06_07837"/>
<comment type="subcellular location">
    <subcellularLocation>
        <location evidence="1">Nucleus</location>
    </subcellularLocation>
</comment>
<dbReference type="Pfam" id="PF11951">
    <property type="entry name" value="Fungal_trans_2"/>
    <property type="match status" value="1"/>
</dbReference>
<keyword evidence="9" id="KW-1185">Reference proteome</keyword>
<dbReference type="GeneID" id="27359911"/>
<dbReference type="Pfam" id="PF00172">
    <property type="entry name" value="Zn_clus"/>
    <property type="match status" value="1"/>
</dbReference>
<keyword evidence="3" id="KW-0238">DNA-binding</keyword>
<evidence type="ECO:0000256" key="4">
    <source>
        <dbReference type="ARBA" id="ARBA00023163"/>
    </source>
</evidence>
<dbReference type="GO" id="GO:0000976">
    <property type="term" value="F:transcription cis-regulatory region binding"/>
    <property type="evidence" value="ECO:0007669"/>
    <property type="project" value="TreeGrafter"/>
</dbReference>
<evidence type="ECO:0000313" key="9">
    <source>
        <dbReference type="Proteomes" id="UP000053342"/>
    </source>
</evidence>
<evidence type="ECO:0000313" key="8">
    <source>
        <dbReference type="EMBL" id="KIW40660.1"/>
    </source>
</evidence>
<dbReference type="EMBL" id="KN847338">
    <property type="protein sequence ID" value="KIW40660.1"/>
    <property type="molecule type" value="Genomic_DNA"/>
</dbReference>
<dbReference type="STRING" id="215243.A0A0D2DDY6"/>
<name>A0A0D2DDY6_9EURO</name>
<dbReference type="GO" id="GO:0000981">
    <property type="term" value="F:DNA-binding transcription factor activity, RNA polymerase II-specific"/>
    <property type="evidence" value="ECO:0007669"/>
    <property type="project" value="InterPro"/>
</dbReference>
<dbReference type="Proteomes" id="UP000053342">
    <property type="component" value="Unassembled WGS sequence"/>
</dbReference>
<dbReference type="HOGENOM" id="CLU_047025_0_0_1"/>
<protein>
    <recommendedName>
        <fullName evidence="7">Zn(2)-C6 fungal-type domain-containing protein</fullName>
    </recommendedName>
</protein>
<organism evidence="8 9">
    <name type="scientific">Exophiala oligosperma</name>
    <dbReference type="NCBI Taxonomy" id="215243"/>
    <lineage>
        <taxon>Eukaryota</taxon>
        <taxon>Fungi</taxon>
        <taxon>Dikarya</taxon>
        <taxon>Ascomycota</taxon>
        <taxon>Pezizomycotina</taxon>
        <taxon>Eurotiomycetes</taxon>
        <taxon>Chaetothyriomycetidae</taxon>
        <taxon>Chaetothyriales</taxon>
        <taxon>Herpotrichiellaceae</taxon>
        <taxon>Exophiala</taxon>
    </lineage>
</organism>
<evidence type="ECO:0000256" key="6">
    <source>
        <dbReference type="SAM" id="MobiDB-lite"/>
    </source>
</evidence>
<dbReference type="PANTHER" id="PTHR37534:SF15">
    <property type="entry name" value="ZN(II)2CYS6 TRANSCRIPTION FACTOR (EUROFUNG)"/>
    <property type="match status" value="1"/>
</dbReference>
<reference evidence="8 9" key="1">
    <citation type="submission" date="2015-01" db="EMBL/GenBank/DDBJ databases">
        <title>The Genome Sequence of Exophiala oligosperma CBS72588.</title>
        <authorList>
            <consortium name="The Broad Institute Genomics Platform"/>
            <person name="Cuomo C."/>
            <person name="de Hoog S."/>
            <person name="Gorbushina A."/>
            <person name="Stielow B."/>
            <person name="Teixiera M."/>
            <person name="Abouelleil A."/>
            <person name="Chapman S.B."/>
            <person name="Priest M."/>
            <person name="Young S.K."/>
            <person name="Wortman J."/>
            <person name="Nusbaum C."/>
            <person name="Birren B."/>
        </authorList>
    </citation>
    <scope>NUCLEOTIDE SEQUENCE [LARGE SCALE GENOMIC DNA]</scope>
    <source>
        <strain evidence="8 9">CBS 72588</strain>
    </source>
</reference>
<feature type="region of interest" description="Disordered" evidence="6">
    <location>
        <begin position="53"/>
        <end position="93"/>
    </location>
</feature>
<keyword evidence="5" id="KW-0539">Nucleus</keyword>
<gene>
    <name evidence="8" type="ORF">PV06_07837</name>
</gene>
<evidence type="ECO:0000259" key="7">
    <source>
        <dbReference type="PROSITE" id="PS50048"/>
    </source>
</evidence>
<dbReference type="GO" id="GO:0005634">
    <property type="term" value="C:nucleus"/>
    <property type="evidence" value="ECO:0007669"/>
    <property type="project" value="UniProtKB-SubCell"/>
</dbReference>
<evidence type="ECO:0000256" key="3">
    <source>
        <dbReference type="ARBA" id="ARBA00023125"/>
    </source>
</evidence>
<dbReference type="CDD" id="cd00067">
    <property type="entry name" value="GAL4"/>
    <property type="match status" value="1"/>
</dbReference>
<dbReference type="RefSeq" id="XP_016260876.1">
    <property type="nucleotide sequence ID" value="XM_016409122.1"/>
</dbReference>
<dbReference type="SMART" id="SM00066">
    <property type="entry name" value="GAL4"/>
    <property type="match status" value="1"/>
</dbReference>
<keyword evidence="4" id="KW-0804">Transcription</keyword>
<proteinExistence type="predicted"/>
<feature type="domain" description="Zn(2)-C6 fungal-type" evidence="7">
    <location>
        <begin position="14"/>
        <end position="42"/>
    </location>
</feature>
<evidence type="ECO:0000256" key="2">
    <source>
        <dbReference type="ARBA" id="ARBA00023015"/>
    </source>
</evidence>
<evidence type="ECO:0000256" key="5">
    <source>
        <dbReference type="ARBA" id="ARBA00023242"/>
    </source>
</evidence>
<dbReference type="InterPro" id="IPR001138">
    <property type="entry name" value="Zn2Cys6_DnaBD"/>
</dbReference>
<accession>A0A0D2DDY6</accession>
<dbReference type="GO" id="GO:0008270">
    <property type="term" value="F:zinc ion binding"/>
    <property type="evidence" value="ECO:0007669"/>
    <property type="project" value="InterPro"/>
</dbReference>
<dbReference type="PANTHER" id="PTHR37534">
    <property type="entry name" value="TRANSCRIPTIONAL ACTIVATOR PROTEIN UGA3"/>
    <property type="match status" value="1"/>
</dbReference>
<dbReference type="Gene3D" id="4.10.240.10">
    <property type="entry name" value="Zn(2)-C6 fungal-type DNA-binding domain"/>
    <property type="match status" value="1"/>
</dbReference>
<feature type="compositionally biased region" description="Low complexity" evidence="6">
    <location>
        <begin position="83"/>
        <end position="93"/>
    </location>
</feature>
<dbReference type="OrthoDB" id="3509362at2759"/>
<sequence length="497" mass="55963">MLPGRQKWTRTRTGCWTCRQAGYKCDELKPTCGRCARLKITCEGYAPRLTWRDTATQESGGRSRKRKQTSKSSSNPNLRGHYATPSVASTVSASQSIKSEDAIEVVPRKELSRYSGPASMVQGLQIEEYRHLHHWSTVVAPLLSVASQNEVNPFQQYLIPMAYENSPLLYTVLLCAAKHLSLLVGQQQDQKQVLRYQGLALRSLNEALSNEREALNDPTLAAVLLMQLSQMFASDQEPKADHLVGAKYIITKRRRLTDKPDSCGRFLESLFKYHDIMSSISRSDRPLLHYDGTIASDSDAFLGTIEPLLEIISQISELRPRKRLTSWNTVGDVDGESHASFVRVSGSLLESQLNSWIAPHNDADWVNTAEAFRHAAYIYLYRVIDNIGAPDPRTLRHVKHCIDALRSTAITSPLLSVHAWPIFTAGCEALDASERDFCRQRLDDMYNDRKLLSLLRIRRAMEDVWSQKDQEALFGADVGKLDCIDVLKQRGSNVELG</sequence>
<evidence type="ECO:0000256" key="1">
    <source>
        <dbReference type="ARBA" id="ARBA00004123"/>
    </source>
</evidence>